<protein>
    <submittedName>
        <fullName evidence="1">Uncharacterized protein</fullName>
    </submittedName>
</protein>
<dbReference type="AlphaFoldDB" id="A0A158G5Z0"/>
<sequence>MKHRVEELKGLSAVIEAPFLRGVSSAMQPVALDCDAR</sequence>
<accession>A0A158G5Z0</accession>
<dbReference type="EMBL" id="FCOK02000010">
    <property type="protein sequence ID" value="SAL27313.1"/>
    <property type="molecule type" value="Genomic_DNA"/>
</dbReference>
<evidence type="ECO:0000313" key="1">
    <source>
        <dbReference type="EMBL" id="SAL27313.1"/>
    </source>
</evidence>
<name>A0A158G5Z0_9BURK</name>
<proteinExistence type="predicted"/>
<evidence type="ECO:0000313" key="2">
    <source>
        <dbReference type="Proteomes" id="UP000054683"/>
    </source>
</evidence>
<reference evidence="1 2" key="1">
    <citation type="submission" date="2016-01" db="EMBL/GenBank/DDBJ databases">
        <authorList>
            <person name="Oliw E.H."/>
        </authorList>
    </citation>
    <scope>NUCLEOTIDE SEQUENCE [LARGE SCALE GENOMIC DNA]</scope>
    <source>
        <strain evidence="1">LMG 27134</strain>
    </source>
</reference>
<organism evidence="1 2">
    <name type="scientific">Caballeronia udeis</name>
    <dbReference type="NCBI Taxonomy" id="1232866"/>
    <lineage>
        <taxon>Bacteria</taxon>
        <taxon>Pseudomonadati</taxon>
        <taxon>Pseudomonadota</taxon>
        <taxon>Betaproteobacteria</taxon>
        <taxon>Burkholderiales</taxon>
        <taxon>Burkholderiaceae</taxon>
        <taxon>Caballeronia</taxon>
    </lineage>
</organism>
<gene>
    <name evidence="1" type="ORF">AWB69_02087</name>
</gene>
<dbReference type="Proteomes" id="UP000054683">
    <property type="component" value="Unassembled WGS sequence"/>
</dbReference>